<sequence length="79" mass="9103">MYDIHKRQVEGTTCRFSNFWYTDHRRAEECDYGPGCCSARPQGIYPRLPPPPVGPGPQVCEIHLGYPWKECGTIENLNY</sequence>
<evidence type="ECO:0000313" key="1">
    <source>
        <dbReference type="EMBL" id="KAK3590551.1"/>
    </source>
</evidence>
<protein>
    <submittedName>
        <fullName evidence="1">Uncharacterized protein</fullName>
    </submittedName>
</protein>
<dbReference type="AlphaFoldDB" id="A0AAE0VUJ2"/>
<evidence type="ECO:0000313" key="2">
    <source>
        <dbReference type="Proteomes" id="UP001195483"/>
    </source>
</evidence>
<dbReference type="Proteomes" id="UP001195483">
    <property type="component" value="Unassembled WGS sequence"/>
</dbReference>
<dbReference type="EMBL" id="JAEAOA010001421">
    <property type="protein sequence ID" value="KAK3590551.1"/>
    <property type="molecule type" value="Genomic_DNA"/>
</dbReference>
<reference evidence="1" key="2">
    <citation type="journal article" date="2021" name="Genome Biol. Evol.">
        <title>Developing a high-quality reference genome for a parasitic bivalve with doubly uniparental inheritance (Bivalvia: Unionida).</title>
        <authorList>
            <person name="Smith C.H."/>
        </authorList>
    </citation>
    <scope>NUCLEOTIDE SEQUENCE</scope>
    <source>
        <strain evidence="1">CHS0354</strain>
        <tissue evidence="1">Mantle</tissue>
    </source>
</reference>
<organism evidence="1 2">
    <name type="scientific">Potamilus streckersoni</name>
    <dbReference type="NCBI Taxonomy" id="2493646"/>
    <lineage>
        <taxon>Eukaryota</taxon>
        <taxon>Metazoa</taxon>
        <taxon>Spiralia</taxon>
        <taxon>Lophotrochozoa</taxon>
        <taxon>Mollusca</taxon>
        <taxon>Bivalvia</taxon>
        <taxon>Autobranchia</taxon>
        <taxon>Heteroconchia</taxon>
        <taxon>Palaeoheterodonta</taxon>
        <taxon>Unionida</taxon>
        <taxon>Unionoidea</taxon>
        <taxon>Unionidae</taxon>
        <taxon>Ambleminae</taxon>
        <taxon>Lampsilini</taxon>
        <taxon>Potamilus</taxon>
    </lineage>
</organism>
<accession>A0AAE0VUJ2</accession>
<reference evidence="1" key="3">
    <citation type="submission" date="2023-05" db="EMBL/GenBank/DDBJ databases">
        <authorList>
            <person name="Smith C.H."/>
        </authorList>
    </citation>
    <scope>NUCLEOTIDE SEQUENCE</scope>
    <source>
        <strain evidence="1">CHS0354</strain>
        <tissue evidence="1">Mantle</tissue>
    </source>
</reference>
<proteinExistence type="predicted"/>
<gene>
    <name evidence="1" type="ORF">CHS0354_023618</name>
</gene>
<name>A0AAE0VUJ2_9BIVA</name>
<keyword evidence="2" id="KW-1185">Reference proteome</keyword>
<comment type="caution">
    <text evidence="1">The sequence shown here is derived from an EMBL/GenBank/DDBJ whole genome shotgun (WGS) entry which is preliminary data.</text>
</comment>
<reference evidence="1" key="1">
    <citation type="journal article" date="2021" name="Genome Biol. Evol.">
        <title>A High-Quality Reference Genome for a Parasitic Bivalve with Doubly Uniparental Inheritance (Bivalvia: Unionida).</title>
        <authorList>
            <person name="Smith C.H."/>
        </authorList>
    </citation>
    <scope>NUCLEOTIDE SEQUENCE</scope>
    <source>
        <strain evidence="1">CHS0354</strain>
    </source>
</reference>